<feature type="transmembrane region" description="Helical" evidence="7">
    <location>
        <begin position="572"/>
        <end position="590"/>
    </location>
</feature>
<sequence>MLASVARFASGAPKRIVAAATLLLALAAIFGLPVTKSLSAGGFTDPDSESVRASEVLAGTFQHADLQLVIAVSADNGVHSAAASALAGEVTSVLKRSRDVTDVISAWSAPPAAAPGLASRDGKTGLIIAGIRGSDAEFAKTARQLVDQMPRDRDGAIVRAGGALTFAEANEQSELDLVKMELIAIPLSFVALVWIFGGLFAAAVPMVVGVFAILGSLAVLRAVTFFTDVSLFAMNLTAALGLALAVDYTLLIVSRYRDEIASGLLPNDAVVRTMTTAGRTVSFSALTVALSMSAMVLFPMYFLRSFAYAGIAVVVLAAAAALVITPAVILLLGPRLDAFDVRKIVGHLMRRPLAPATRPIEQRFWYRTAHAVMRHAVVVSVVLIAFLLLLGAPFLGVKWGFPDDRVLPDSLSSRQVGDLLRAEFGVNPVTDVSVVIADMSGVSPEALSGYAADLSRVADVAAVATPAGTFVAGEPAGPPSAPTGVADGFAFLTVQSRAPLFSEASNEQLRSLHAVPGPVGHPVLFGGAAQYNVDSVESVTSRLPVVLGVIALITFAVLFLVTASVVLPLKALVLNALSLTATFGALVWIFQDGHLAGLGATATGTLVVNVPVLMFCIAFGLSMDYEVFVLSRIREYWLASGGTRADSDESVALGIARTGRVVTAAAVLMSISFAALVTADVSFMKMFGVGLTIAVLVDATLVRTLLLPALMRVLGRANWWVPAPLSGVHRRVALAALVSPRRAQAE</sequence>
<evidence type="ECO:0000256" key="5">
    <source>
        <dbReference type="ARBA" id="ARBA00022989"/>
    </source>
</evidence>
<protein>
    <recommendedName>
        <fullName evidence="8">SSD domain-containing protein</fullName>
    </recommendedName>
</protein>
<dbReference type="GO" id="GO:0005886">
    <property type="term" value="C:plasma membrane"/>
    <property type="evidence" value="ECO:0007669"/>
    <property type="project" value="UniProtKB-SubCell"/>
</dbReference>
<dbReference type="Proteomes" id="UP000193087">
    <property type="component" value="Unassembled WGS sequence"/>
</dbReference>
<keyword evidence="10" id="KW-1185">Reference proteome</keyword>
<feature type="transmembrane region" description="Helical" evidence="7">
    <location>
        <begin position="372"/>
        <end position="395"/>
    </location>
</feature>
<keyword evidence="3" id="KW-1003">Cell membrane</keyword>
<dbReference type="PROSITE" id="PS50156">
    <property type="entry name" value="SSD"/>
    <property type="match status" value="1"/>
</dbReference>
<feature type="transmembrane region" description="Helical" evidence="7">
    <location>
        <begin position="308"/>
        <end position="333"/>
    </location>
</feature>
<comment type="caution">
    <text evidence="9">The sequence shown here is derived from an EMBL/GenBank/DDBJ whole genome shotgun (WGS) entry which is preliminary data.</text>
</comment>
<feature type="transmembrane region" description="Helical" evidence="7">
    <location>
        <begin position="281"/>
        <end position="302"/>
    </location>
</feature>
<feature type="domain" description="SSD" evidence="8">
    <location>
        <begin position="202"/>
        <end position="331"/>
    </location>
</feature>
<comment type="similarity">
    <text evidence="2">Belongs to the resistance-nodulation-cell division (RND) (TC 2.A.6) family. MmpL subfamily.</text>
</comment>
<evidence type="ECO:0000256" key="3">
    <source>
        <dbReference type="ARBA" id="ARBA00022475"/>
    </source>
</evidence>
<feature type="transmembrane region" description="Helical" evidence="7">
    <location>
        <begin position="545"/>
        <end position="567"/>
    </location>
</feature>
<evidence type="ECO:0000259" key="8">
    <source>
        <dbReference type="PROSITE" id="PS50156"/>
    </source>
</evidence>
<keyword evidence="4 7" id="KW-0812">Transmembrane</keyword>
<evidence type="ECO:0000256" key="6">
    <source>
        <dbReference type="ARBA" id="ARBA00023136"/>
    </source>
</evidence>
<dbReference type="Pfam" id="PF03176">
    <property type="entry name" value="MMPL"/>
    <property type="match status" value="2"/>
</dbReference>
<dbReference type="InterPro" id="IPR000731">
    <property type="entry name" value="SSD"/>
</dbReference>
<dbReference type="EMBL" id="LQPQ01000025">
    <property type="protein sequence ID" value="ORW86449.1"/>
    <property type="molecule type" value="Genomic_DNA"/>
</dbReference>
<dbReference type="SUPFAM" id="SSF82866">
    <property type="entry name" value="Multidrug efflux transporter AcrB transmembrane domain"/>
    <property type="match status" value="2"/>
</dbReference>
<feature type="transmembrane region" description="Helical" evidence="7">
    <location>
        <begin position="232"/>
        <end position="253"/>
    </location>
</feature>
<proteinExistence type="inferred from homology"/>
<accession>A0A1X2DFE5</accession>
<evidence type="ECO:0000313" key="10">
    <source>
        <dbReference type="Proteomes" id="UP000193087"/>
    </source>
</evidence>
<feature type="transmembrane region" description="Helical" evidence="7">
    <location>
        <begin position="596"/>
        <end position="622"/>
    </location>
</feature>
<feature type="transmembrane region" description="Helical" evidence="7">
    <location>
        <begin position="661"/>
        <end position="681"/>
    </location>
</feature>
<dbReference type="RefSeq" id="WP_085249024.1">
    <property type="nucleotide sequence ID" value="NZ_JACKSL010000085.1"/>
</dbReference>
<comment type="subcellular location">
    <subcellularLocation>
        <location evidence="1">Cell membrane</location>
        <topology evidence="1">Multi-pass membrane protein</topology>
    </subcellularLocation>
</comment>
<evidence type="ECO:0000313" key="9">
    <source>
        <dbReference type="EMBL" id="ORW86449.1"/>
    </source>
</evidence>
<dbReference type="InterPro" id="IPR050545">
    <property type="entry name" value="Mycobact_MmpL"/>
</dbReference>
<evidence type="ECO:0000256" key="2">
    <source>
        <dbReference type="ARBA" id="ARBA00010157"/>
    </source>
</evidence>
<feature type="transmembrane region" description="Helical" evidence="7">
    <location>
        <begin position="182"/>
        <end position="200"/>
    </location>
</feature>
<keyword evidence="5 7" id="KW-1133">Transmembrane helix</keyword>
<reference evidence="9 10" key="1">
    <citation type="submission" date="2016-01" db="EMBL/GenBank/DDBJ databases">
        <title>The new phylogeny of the genus Mycobacterium.</title>
        <authorList>
            <person name="Tarcisio F."/>
            <person name="Conor M."/>
            <person name="Antonella G."/>
            <person name="Elisabetta G."/>
            <person name="Giulia F.S."/>
            <person name="Sara T."/>
            <person name="Anna F."/>
            <person name="Clotilde B."/>
            <person name="Roberto B."/>
            <person name="Veronica D.S."/>
            <person name="Fabio R."/>
            <person name="Monica P."/>
            <person name="Olivier J."/>
            <person name="Enrico T."/>
            <person name="Nicola S."/>
        </authorList>
    </citation>
    <scope>NUCLEOTIDE SEQUENCE [LARGE SCALE GENOMIC DNA]</scope>
    <source>
        <strain evidence="9 10">DSM 45176</strain>
    </source>
</reference>
<name>A0A1X2DFE5_9MYCO</name>
<gene>
    <name evidence="9" type="ORF">AWC22_10855</name>
</gene>
<dbReference type="PANTHER" id="PTHR33406:SF11">
    <property type="entry name" value="MEMBRANE PROTEIN SCO6666-RELATED"/>
    <property type="match status" value="1"/>
</dbReference>
<dbReference type="GeneID" id="93496679"/>
<dbReference type="PANTHER" id="PTHR33406">
    <property type="entry name" value="MEMBRANE PROTEIN MJ1562-RELATED"/>
    <property type="match status" value="1"/>
</dbReference>
<evidence type="ECO:0000256" key="7">
    <source>
        <dbReference type="SAM" id="Phobius"/>
    </source>
</evidence>
<organism evidence="9 10">
    <name type="scientific">Mycobacterium riyadhense</name>
    <dbReference type="NCBI Taxonomy" id="486698"/>
    <lineage>
        <taxon>Bacteria</taxon>
        <taxon>Bacillati</taxon>
        <taxon>Actinomycetota</taxon>
        <taxon>Actinomycetes</taxon>
        <taxon>Mycobacteriales</taxon>
        <taxon>Mycobacteriaceae</taxon>
        <taxon>Mycobacterium</taxon>
    </lineage>
</organism>
<feature type="transmembrane region" description="Helical" evidence="7">
    <location>
        <begin position="687"/>
        <end position="706"/>
    </location>
</feature>
<dbReference type="InterPro" id="IPR004869">
    <property type="entry name" value="MMPL_dom"/>
</dbReference>
<dbReference type="AlphaFoldDB" id="A0A1X2DFE5"/>
<dbReference type="STRING" id="486698.AWC22_10855"/>
<dbReference type="OrthoDB" id="7051771at2"/>
<evidence type="ECO:0000256" key="1">
    <source>
        <dbReference type="ARBA" id="ARBA00004651"/>
    </source>
</evidence>
<dbReference type="Gene3D" id="1.20.1640.10">
    <property type="entry name" value="Multidrug efflux transporter AcrB transmembrane domain"/>
    <property type="match status" value="2"/>
</dbReference>
<keyword evidence="6 7" id="KW-0472">Membrane</keyword>
<evidence type="ECO:0000256" key="4">
    <source>
        <dbReference type="ARBA" id="ARBA00022692"/>
    </source>
</evidence>